<dbReference type="EMBL" id="CAADJD010000004">
    <property type="protein sequence ID" value="VFS56010.1"/>
    <property type="molecule type" value="Genomic_DNA"/>
</dbReference>
<evidence type="ECO:0000313" key="2">
    <source>
        <dbReference type="Proteomes" id="UP000401081"/>
    </source>
</evidence>
<gene>
    <name evidence="1" type="ORF">NCTC12993_00333</name>
</gene>
<evidence type="ECO:0000313" key="1">
    <source>
        <dbReference type="EMBL" id="VFS56010.1"/>
    </source>
</evidence>
<keyword evidence="2" id="KW-1185">Reference proteome</keyword>
<dbReference type="Proteomes" id="UP000401081">
    <property type="component" value="Unassembled WGS sequence"/>
</dbReference>
<accession>A0A485A621</accession>
<reference evidence="1 2" key="1">
    <citation type="submission" date="2019-03" db="EMBL/GenBank/DDBJ databases">
        <authorList>
            <consortium name="Pathogen Informatics"/>
        </authorList>
    </citation>
    <scope>NUCLEOTIDE SEQUENCE [LARGE SCALE GENOMIC DNA]</scope>
    <source>
        <strain evidence="1 2">NCTC12993</strain>
    </source>
</reference>
<name>A0A485A621_KLUCR</name>
<protein>
    <submittedName>
        <fullName evidence="1">Phosphogluconate dehydratase</fullName>
    </submittedName>
</protein>
<dbReference type="SUPFAM" id="SSF143975">
    <property type="entry name" value="IlvD/EDD N-terminal domain-like"/>
    <property type="match status" value="1"/>
</dbReference>
<sequence length="63" mass="7024">MPVLVRELLKGGLLHEDVNTVAGFGLSHYTMEPWLNEGKLDWREGATASLDDNIIATLRQAFL</sequence>
<dbReference type="AlphaFoldDB" id="A0A485A621"/>
<dbReference type="InterPro" id="IPR037237">
    <property type="entry name" value="IlvD/EDD_N"/>
</dbReference>
<organism evidence="1 2">
    <name type="scientific">Kluyvera cryocrescens</name>
    <name type="common">Kluyvera citrophila</name>
    <dbReference type="NCBI Taxonomy" id="580"/>
    <lineage>
        <taxon>Bacteria</taxon>
        <taxon>Pseudomonadati</taxon>
        <taxon>Pseudomonadota</taxon>
        <taxon>Gammaproteobacteria</taxon>
        <taxon>Enterobacterales</taxon>
        <taxon>Enterobacteriaceae</taxon>
        <taxon>Kluyvera</taxon>
    </lineage>
</organism>
<proteinExistence type="predicted"/>